<proteinExistence type="predicted"/>
<dbReference type="PROSITE" id="PS50819">
    <property type="entry name" value="INTEIN_ENDONUCLEASE"/>
    <property type="match status" value="1"/>
</dbReference>
<feature type="domain" description="DOD-type homing endonuclease" evidence="1">
    <location>
        <begin position="23"/>
        <end position="173"/>
    </location>
</feature>
<evidence type="ECO:0000259" key="1">
    <source>
        <dbReference type="PROSITE" id="PS50819"/>
    </source>
</evidence>
<name>A0A1F6E4N7_9BACT</name>
<dbReference type="Pfam" id="PF14528">
    <property type="entry name" value="LAGLIDADG_3"/>
    <property type="match status" value="1"/>
</dbReference>
<dbReference type="InterPro" id="IPR006142">
    <property type="entry name" value="INTEIN"/>
</dbReference>
<comment type="caution">
    <text evidence="2">The sequence shown here is derived from an EMBL/GenBank/DDBJ whole genome shotgun (WGS) entry which is preliminary data.</text>
</comment>
<dbReference type="InterPro" id="IPR004860">
    <property type="entry name" value="LAGLIDADG_dom"/>
</dbReference>
<dbReference type="PRINTS" id="PR00379">
    <property type="entry name" value="INTEIN"/>
</dbReference>
<dbReference type="Proteomes" id="UP000176914">
    <property type="component" value="Unassembled WGS sequence"/>
</dbReference>
<dbReference type="InterPro" id="IPR027434">
    <property type="entry name" value="Homing_endonucl"/>
</dbReference>
<dbReference type="SUPFAM" id="SSF55608">
    <property type="entry name" value="Homing endonucleases"/>
    <property type="match status" value="2"/>
</dbReference>
<sequence length="232" mass="26512">MAPVFRPVRRDFFRTWSPHMAYVLGYFAADGAMIQNSRGSHFIEFHSTDKVLIVDIRAVLGSMHRIGVRVPAKNKPNHKTAYRLQIGSMEMYNDLLALGMSPRKSLTLRMPTIPREYIGHFVRGYFDGDGCVYFKALQFADRKNQRQVLLSVFSCGTYSFLESLLALLKGSGVKGGSLKQKKSGNELALSHRDSVALYRIMYNNLHDSDIYLGRKYRLFTHAIETLYGNMRE</sequence>
<dbReference type="AlphaFoldDB" id="A0A1F6E4N7"/>
<evidence type="ECO:0000313" key="3">
    <source>
        <dbReference type="Proteomes" id="UP000176914"/>
    </source>
</evidence>
<dbReference type="InterPro" id="IPR004042">
    <property type="entry name" value="Intein_endonuc_central"/>
</dbReference>
<accession>A0A1F6E4N7</accession>
<dbReference type="GO" id="GO:0016539">
    <property type="term" value="P:intein-mediated protein splicing"/>
    <property type="evidence" value="ECO:0007669"/>
    <property type="project" value="InterPro"/>
</dbReference>
<dbReference type="Gene3D" id="3.10.28.10">
    <property type="entry name" value="Homing endonucleases"/>
    <property type="match status" value="1"/>
</dbReference>
<gene>
    <name evidence="2" type="ORF">A3C20_02075</name>
</gene>
<protein>
    <recommendedName>
        <fullName evidence="1">DOD-type homing endonuclease domain-containing protein</fullName>
    </recommendedName>
</protein>
<organism evidence="2 3">
    <name type="scientific">Candidatus Kaiserbacteria bacterium RIFCSPHIGHO2_02_FULL_55_25</name>
    <dbReference type="NCBI Taxonomy" id="1798498"/>
    <lineage>
        <taxon>Bacteria</taxon>
        <taxon>Candidatus Kaiseribacteriota</taxon>
    </lineage>
</organism>
<evidence type="ECO:0000313" key="2">
    <source>
        <dbReference type="EMBL" id="OGG68500.1"/>
    </source>
</evidence>
<dbReference type="EMBL" id="MFLL01000032">
    <property type="protein sequence ID" value="OGG68500.1"/>
    <property type="molecule type" value="Genomic_DNA"/>
</dbReference>
<dbReference type="GO" id="GO:0004519">
    <property type="term" value="F:endonuclease activity"/>
    <property type="evidence" value="ECO:0007669"/>
    <property type="project" value="InterPro"/>
</dbReference>
<reference evidence="2 3" key="1">
    <citation type="journal article" date="2016" name="Nat. Commun.">
        <title>Thousands of microbial genomes shed light on interconnected biogeochemical processes in an aquifer system.</title>
        <authorList>
            <person name="Anantharaman K."/>
            <person name="Brown C.T."/>
            <person name="Hug L.A."/>
            <person name="Sharon I."/>
            <person name="Castelle C.J."/>
            <person name="Probst A.J."/>
            <person name="Thomas B.C."/>
            <person name="Singh A."/>
            <person name="Wilkins M.J."/>
            <person name="Karaoz U."/>
            <person name="Brodie E.L."/>
            <person name="Williams K.H."/>
            <person name="Hubbard S.S."/>
            <person name="Banfield J.F."/>
        </authorList>
    </citation>
    <scope>NUCLEOTIDE SEQUENCE [LARGE SCALE GENOMIC DNA]</scope>
</reference>